<feature type="transmembrane region" description="Helical" evidence="1">
    <location>
        <begin position="65"/>
        <end position="94"/>
    </location>
</feature>
<keyword evidence="1" id="KW-0812">Transmembrane</keyword>
<reference evidence="3" key="1">
    <citation type="submission" date="2020-08" db="EMBL/GenBank/DDBJ databases">
        <title>Complete genome sequence of Streptococcus mitis strain Nm-65.</title>
        <authorList>
            <person name="Tabata A."/>
            <person name="Ohkuni H."/>
            <person name="Nagamune H."/>
        </authorList>
    </citation>
    <scope>NUCLEOTIDE SEQUENCE [LARGE SCALE GENOMIC DNA]</scope>
    <source>
        <strain evidence="3">Nm-65</strain>
    </source>
</reference>
<feature type="transmembrane region" description="Helical" evidence="1">
    <location>
        <begin position="161"/>
        <end position="180"/>
    </location>
</feature>
<feature type="transmembrane region" description="Helical" evidence="1">
    <location>
        <begin position="187"/>
        <end position="205"/>
    </location>
</feature>
<dbReference type="EMBL" id="AP023349">
    <property type="protein sequence ID" value="BCJ10623.1"/>
    <property type="molecule type" value="Genomic_DNA"/>
</dbReference>
<proteinExistence type="predicted"/>
<feature type="transmembrane region" description="Helical" evidence="1">
    <location>
        <begin position="18"/>
        <end position="39"/>
    </location>
</feature>
<evidence type="ECO:0000313" key="2">
    <source>
        <dbReference type="EMBL" id="BCJ10623.1"/>
    </source>
</evidence>
<feature type="transmembrane region" description="Helical" evidence="1">
    <location>
        <begin position="115"/>
        <end position="141"/>
    </location>
</feature>
<keyword evidence="1" id="KW-0472">Membrane</keyword>
<evidence type="ECO:0000313" key="3">
    <source>
        <dbReference type="Proteomes" id="UP000516106"/>
    </source>
</evidence>
<name>A0A7G1IW93_STRMT</name>
<feature type="transmembrane region" description="Helical" evidence="1">
    <location>
        <begin position="217"/>
        <end position="238"/>
    </location>
</feature>
<keyword evidence="1" id="KW-1133">Transmembrane helix</keyword>
<organism evidence="2 3">
    <name type="scientific">Streptococcus mitis</name>
    <dbReference type="NCBI Taxonomy" id="28037"/>
    <lineage>
        <taxon>Bacteria</taxon>
        <taxon>Bacillati</taxon>
        <taxon>Bacillota</taxon>
        <taxon>Bacilli</taxon>
        <taxon>Lactobacillales</taxon>
        <taxon>Streptococcaceae</taxon>
        <taxon>Streptococcus</taxon>
        <taxon>Streptococcus mitis group</taxon>
    </lineage>
</organism>
<sequence>MLSLIKIELNKVSKSKLFLAWLCTIFIVLGITAIIIMGLGTDNKLGEFTGQDSNVIRITGKWEGWAIVASLFSSLFTKAAFLIFESYLLSTIIIDEFKRRTIFQLFSYPISKIKLLWGKILSVILIAFIAHFSAHLVIQLLIKLVAVLTESNYIPIANQMINLAGITVGTVLIGILPFVLGMIKHSTAITMLTGLGLAALLSNVSPGSLSNNIADNLFFLIFASFISLMITSFSIYTISRQDINIKWYS</sequence>
<dbReference type="AlphaFoldDB" id="A0A7G1IW93"/>
<accession>A0A7G1IW93</accession>
<dbReference type="Proteomes" id="UP000516106">
    <property type="component" value="Chromosome"/>
</dbReference>
<protein>
    <recommendedName>
        <fullName evidence="4">ABC-2 family transporter protein</fullName>
    </recommendedName>
</protein>
<evidence type="ECO:0008006" key="4">
    <source>
        <dbReference type="Google" id="ProtNLM"/>
    </source>
</evidence>
<evidence type="ECO:0000256" key="1">
    <source>
        <dbReference type="SAM" id="Phobius"/>
    </source>
</evidence>
<gene>
    <name evidence="2" type="ORF">SMNM65_10550</name>
</gene>